<comment type="caution">
    <text evidence="2">The sequence shown here is derived from an EMBL/GenBank/DDBJ whole genome shotgun (WGS) entry which is preliminary data.</text>
</comment>
<feature type="transmembrane region" description="Helical" evidence="1">
    <location>
        <begin position="6"/>
        <end position="26"/>
    </location>
</feature>
<feature type="transmembrane region" description="Helical" evidence="1">
    <location>
        <begin position="38"/>
        <end position="60"/>
    </location>
</feature>
<gene>
    <name evidence="2" type="ORF">GQM04_34890</name>
    <name evidence="3" type="ORF">GQM04_34905</name>
</gene>
<keyword evidence="1" id="KW-0812">Transmembrane</keyword>
<dbReference type="EMBL" id="WTMY01001459">
    <property type="protein sequence ID" value="MWL50581.1"/>
    <property type="molecule type" value="Genomic_DNA"/>
</dbReference>
<sequence>GTLFVLKLGLAFGGALIGWMLAYGGYDAAEKAQNSATISIIIALFTIVPAICYLLSAIIAKRYYSLTTHNLKTVMEQLAQGKRRCQQQFTSQEVQN</sequence>
<keyword evidence="1" id="KW-0472">Membrane</keyword>
<organism evidence="2 4">
    <name type="scientific">Escherichia coli</name>
    <dbReference type="NCBI Taxonomy" id="562"/>
    <lineage>
        <taxon>Bacteria</taxon>
        <taxon>Pseudomonadati</taxon>
        <taxon>Pseudomonadota</taxon>
        <taxon>Gammaproteobacteria</taxon>
        <taxon>Enterobacterales</taxon>
        <taxon>Enterobacteriaceae</taxon>
        <taxon>Escherichia</taxon>
    </lineage>
</organism>
<evidence type="ECO:0008006" key="5">
    <source>
        <dbReference type="Google" id="ProtNLM"/>
    </source>
</evidence>
<dbReference type="EMBL" id="WTMY01001461">
    <property type="protein sequence ID" value="MWL50584.1"/>
    <property type="molecule type" value="Genomic_DNA"/>
</dbReference>
<keyword evidence="1" id="KW-1133">Transmembrane helix</keyword>
<evidence type="ECO:0000313" key="4">
    <source>
        <dbReference type="Proteomes" id="UP000487258"/>
    </source>
</evidence>
<dbReference type="Proteomes" id="UP000487258">
    <property type="component" value="Unassembled WGS sequence"/>
</dbReference>
<evidence type="ECO:0000313" key="2">
    <source>
        <dbReference type="EMBL" id="MWL50581.1"/>
    </source>
</evidence>
<reference evidence="2 4" key="1">
    <citation type="submission" date="2019-12" db="EMBL/GenBank/DDBJ databases">
        <title>Enteriobacteria Tanzani isolates_10432.</title>
        <authorList>
            <person name="Subbiah M."/>
            <person name="Call D."/>
        </authorList>
    </citation>
    <scope>NUCLEOTIDE SEQUENCE [LARGE SCALE GENOMIC DNA]</scope>
    <source>
        <strain evidence="2 4">10432wF6</strain>
    </source>
</reference>
<dbReference type="RefSeq" id="WP_202124306.1">
    <property type="nucleotide sequence ID" value="NZ_WTMY01001459.1"/>
</dbReference>
<dbReference type="AlphaFoldDB" id="A0A6D0F9H6"/>
<feature type="non-terminal residue" evidence="2">
    <location>
        <position position="1"/>
    </location>
</feature>
<accession>A0A6D0F9H6</accession>
<name>A0A6D0F9H6_ECOLX</name>
<evidence type="ECO:0000256" key="1">
    <source>
        <dbReference type="SAM" id="Phobius"/>
    </source>
</evidence>
<proteinExistence type="predicted"/>
<dbReference type="Pfam" id="PF13347">
    <property type="entry name" value="MFS_2"/>
    <property type="match status" value="1"/>
</dbReference>
<protein>
    <recommendedName>
        <fullName evidence="5">MFS transporter</fullName>
    </recommendedName>
</protein>
<evidence type="ECO:0000313" key="3">
    <source>
        <dbReference type="EMBL" id="MWL50584.1"/>
    </source>
</evidence>